<dbReference type="AlphaFoldDB" id="A0A109LF58"/>
<reference evidence="1 2" key="1">
    <citation type="submission" date="2015-05" db="EMBL/GenBank/DDBJ databases">
        <title>A genomic and transcriptomic approach to investigate the blue pigment phenotype in Pseudomonas fluorescens.</title>
        <authorList>
            <person name="Andreani N.A."/>
            <person name="Cardazzo B."/>
        </authorList>
    </citation>
    <scope>NUCLEOTIDE SEQUENCE [LARGE SCALE GENOMIC DNA]</scope>
    <source>
        <strain evidence="1 2">Ps_22</strain>
    </source>
</reference>
<sequence length="81" mass="8613">MALLTANEVITQVPCSELTPRLPEIVGNATLAMVVSSTCIKVASDRPIVAINRLGGVNEALLLISVAQPWERRRCCHGSTG</sequence>
<comment type="caution">
    <text evidence="1">The sequence shown here is derived from an EMBL/GenBank/DDBJ whole genome shotgun (WGS) entry which is preliminary data.</text>
</comment>
<proteinExistence type="predicted"/>
<protein>
    <submittedName>
        <fullName evidence="1">Uncharacterized protein</fullName>
    </submittedName>
</protein>
<gene>
    <name evidence="1" type="ORF">PFLmoz3_04036</name>
</gene>
<evidence type="ECO:0000313" key="1">
    <source>
        <dbReference type="EMBL" id="KWV86344.1"/>
    </source>
</evidence>
<name>A0A109LF58_PSEFL</name>
<dbReference type="AntiFam" id="ANF00279">
    <property type="entry name" value="Spurious ORF (shadow ORF of EmrB)"/>
</dbReference>
<organism evidence="1 2">
    <name type="scientific">Pseudomonas fluorescens</name>
    <dbReference type="NCBI Taxonomy" id="294"/>
    <lineage>
        <taxon>Bacteria</taxon>
        <taxon>Pseudomonadati</taxon>
        <taxon>Pseudomonadota</taxon>
        <taxon>Gammaproteobacteria</taxon>
        <taxon>Pseudomonadales</taxon>
        <taxon>Pseudomonadaceae</taxon>
        <taxon>Pseudomonas</taxon>
    </lineage>
</organism>
<dbReference type="Proteomes" id="UP000061348">
    <property type="component" value="Unassembled WGS sequence"/>
</dbReference>
<dbReference type="EMBL" id="LCYA01000096">
    <property type="protein sequence ID" value="KWV86344.1"/>
    <property type="molecule type" value="Genomic_DNA"/>
</dbReference>
<accession>A0A109LF58</accession>
<evidence type="ECO:0000313" key="2">
    <source>
        <dbReference type="Proteomes" id="UP000061348"/>
    </source>
</evidence>